<feature type="domain" description="DUF6869" evidence="1">
    <location>
        <begin position="74"/>
        <end position="140"/>
    </location>
</feature>
<dbReference type="Proteomes" id="UP000006461">
    <property type="component" value="Chromosome"/>
</dbReference>
<dbReference type="Pfam" id="PF21746">
    <property type="entry name" value="DUF6869"/>
    <property type="match status" value="1"/>
</dbReference>
<sequence length="149" mass="15491">MFESEATFRPDGSCLLVDVLAGTQRTWPSVTAWAADWFAEWRAGEHGDASDFAGVACDAAAPGVVGALVVLADAAEGDADLIAWVGAGPVEDLLSHSGNGLRVLDEVDRAARRQPAFRAALGTVVLGNDVPEPVVTRLAELTALGPHQC</sequence>
<dbReference type="AlphaFoldDB" id="I4F3C9"/>
<proteinExistence type="predicted"/>
<dbReference type="STRING" id="477641.MODMU_4761"/>
<dbReference type="InterPro" id="IPR049221">
    <property type="entry name" value="DUF6869"/>
</dbReference>
<evidence type="ECO:0000313" key="3">
    <source>
        <dbReference type="Proteomes" id="UP000006461"/>
    </source>
</evidence>
<accession>I4F3C9</accession>
<keyword evidence="3" id="KW-1185">Reference proteome</keyword>
<protein>
    <recommendedName>
        <fullName evidence="1">DUF6869 domain-containing protein</fullName>
    </recommendedName>
</protein>
<dbReference type="HOGENOM" id="CLU_1747568_0_0_11"/>
<dbReference type="KEGG" id="mmar:MODMU_4761"/>
<dbReference type="OrthoDB" id="5198488at2"/>
<evidence type="ECO:0000313" key="2">
    <source>
        <dbReference type="EMBL" id="CCH90142.1"/>
    </source>
</evidence>
<evidence type="ECO:0000259" key="1">
    <source>
        <dbReference type="Pfam" id="PF21746"/>
    </source>
</evidence>
<name>I4F3C9_MODI5</name>
<dbReference type="EMBL" id="FO203431">
    <property type="protein sequence ID" value="CCH90142.1"/>
    <property type="molecule type" value="Genomic_DNA"/>
</dbReference>
<gene>
    <name evidence="2" type="ordered locus">MODMU_4761</name>
</gene>
<organism evidence="2 3">
    <name type="scientific">Modestobacter italicus (strain DSM 44449 / CECT 9708 / BC 501)</name>
    <dbReference type="NCBI Taxonomy" id="2732864"/>
    <lineage>
        <taxon>Bacteria</taxon>
        <taxon>Bacillati</taxon>
        <taxon>Actinomycetota</taxon>
        <taxon>Actinomycetes</taxon>
        <taxon>Geodermatophilales</taxon>
        <taxon>Geodermatophilaceae</taxon>
        <taxon>Modestobacter</taxon>
    </lineage>
</organism>
<reference evidence="2 3" key="1">
    <citation type="journal article" date="2012" name="J. Bacteriol.">
        <title>Genome Sequence of Radiation-Resistant Modestobacter marinus Strain BC501, a Representative Actinobacterium That Thrives on Calcareous Stone Surfaces.</title>
        <authorList>
            <person name="Normand P."/>
            <person name="Gury J."/>
            <person name="Pujic P."/>
            <person name="Chouaia B."/>
            <person name="Crotti E."/>
            <person name="Brusetti L."/>
            <person name="Daffonchio D."/>
            <person name="Vacherie B."/>
            <person name="Barbe V."/>
            <person name="Medigue C."/>
            <person name="Calteau A."/>
            <person name="Ghodhbane-Gtari F."/>
            <person name="Essoussi I."/>
            <person name="Nouioui I."/>
            <person name="Abbassi-Ghozzi I."/>
            <person name="Gtari M."/>
        </authorList>
    </citation>
    <scope>NUCLEOTIDE SEQUENCE [LARGE SCALE GENOMIC DNA]</scope>
    <source>
        <strain evidence="3">BC 501</strain>
    </source>
</reference>